<proteinExistence type="predicted"/>
<dbReference type="AlphaFoldDB" id="A0A9E5JT19"/>
<protein>
    <submittedName>
        <fullName evidence="1">Uncharacterized protein</fullName>
    </submittedName>
</protein>
<dbReference type="InterPro" id="IPR054635">
    <property type="entry name" value="PA1571-like"/>
</dbReference>
<dbReference type="EMBL" id="JAAONZ010000002">
    <property type="protein sequence ID" value="NHO64789.1"/>
    <property type="molecule type" value="Genomic_DNA"/>
</dbReference>
<evidence type="ECO:0000313" key="1">
    <source>
        <dbReference type="EMBL" id="NHO64789.1"/>
    </source>
</evidence>
<sequence length="83" mass="8836">MSTGLRHKSVTTNLYSTSIDDTGIKMAGQLSNATSHNSSARDIDFHGAAIVNEDGVEIPITAAMVDDVLMQLRELVDSADSDI</sequence>
<reference evidence="1" key="1">
    <citation type="submission" date="2020-03" db="EMBL/GenBank/DDBJ databases">
        <authorList>
            <person name="Guo F."/>
        </authorList>
    </citation>
    <scope>NUCLEOTIDE SEQUENCE</scope>
    <source>
        <strain evidence="1">JCM 30134</strain>
    </source>
</reference>
<evidence type="ECO:0000313" key="2">
    <source>
        <dbReference type="Proteomes" id="UP000787472"/>
    </source>
</evidence>
<dbReference type="NCBIfam" id="NF045613">
    <property type="entry name" value="PA1571_fam"/>
    <property type="match status" value="1"/>
</dbReference>
<name>A0A9E5JT19_9GAMM</name>
<keyword evidence="2" id="KW-1185">Reference proteome</keyword>
<dbReference type="Proteomes" id="UP000787472">
    <property type="component" value="Unassembled WGS sequence"/>
</dbReference>
<organism evidence="1 2">
    <name type="scientific">Pseudomaricurvus hydrocarbonicus</name>
    <dbReference type="NCBI Taxonomy" id="1470433"/>
    <lineage>
        <taxon>Bacteria</taxon>
        <taxon>Pseudomonadati</taxon>
        <taxon>Pseudomonadota</taxon>
        <taxon>Gammaproteobacteria</taxon>
        <taxon>Cellvibrionales</taxon>
        <taxon>Cellvibrionaceae</taxon>
        <taxon>Pseudomaricurvus</taxon>
    </lineage>
</organism>
<dbReference type="RefSeq" id="WP_167182202.1">
    <property type="nucleotide sequence ID" value="NZ_JAAONZ010000002.1"/>
</dbReference>
<gene>
    <name evidence="1" type="ORF">G8770_04455</name>
</gene>
<comment type="caution">
    <text evidence="1">The sequence shown here is derived from an EMBL/GenBank/DDBJ whole genome shotgun (WGS) entry which is preliminary data.</text>
</comment>
<accession>A0A9E5JT19</accession>